<accession>A0A398BI10</accession>
<evidence type="ECO:0000313" key="2">
    <source>
        <dbReference type="EMBL" id="RID87053.1"/>
    </source>
</evidence>
<reference evidence="2 3" key="1">
    <citation type="submission" date="2018-08" db="EMBL/GenBank/DDBJ databases">
        <title>Bacillus jemisoniae sp. nov., Bacillus chryseoplanitiae sp. nov., Bacillus resnikiae sp. nov., and Bacillus frankliniae sp. nov., isolated from Viking spacecraft and associated surfaces.</title>
        <authorList>
            <person name="Seuylemezian A."/>
            <person name="Vaishampayan P."/>
        </authorList>
    </citation>
    <scope>NUCLEOTIDE SEQUENCE [LARGE SCALE GENOMIC DNA]</scope>
    <source>
        <strain evidence="2 3">MA001</strain>
    </source>
</reference>
<evidence type="ECO:0000256" key="1">
    <source>
        <dbReference type="SAM" id="MobiDB-lite"/>
    </source>
</evidence>
<feature type="compositionally biased region" description="Polar residues" evidence="1">
    <location>
        <begin position="1"/>
        <end position="10"/>
    </location>
</feature>
<keyword evidence="3" id="KW-1185">Reference proteome</keyword>
<organism evidence="2 3">
    <name type="scientific">Peribacillus asahii</name>
    <dbReference type="NCBI Taxonomy" id="228899"/>
    <lineage>
        <taxon>Bacteria</taxon>
        <taxon>Bacillati</taxon>
        <taxon>Bacillota</taxon>
        <taxon>Bacilli</taxon>
        <taxon>Bacillales</taxon>
        <taxon>Bacillaceae</taxon>
        <taxon>Peribacillus</taxon>
    </lineage>
</organism>
<evidence type="ECO:0000313" key="3">
    <source>
        <dbReference type="Proteomes" id="UP000266016"/>
    </source>
</evidence>
<gene>
    <name evidence="2" type="ORF">D1953_06975</name>
</gene>
<dbReference type="EMBL" id="QWVS01000013">
    <property type="protein sequence ID" value="RID87053.1"/>
    <property type="molecule type" value="Genomic_DNA"/>
</dbReference>
<name>A0A398BI10_9BACI</name>
<proteinExistence type="predicted"/>
<comment type="caution">
    <text evidence="2">The sequence shown here is derived from an EMBL/GenBank/DDBJ whole genome shotgun (WGS) entry which is preliminary data.</text>
</comment>
<dbReference type="Proteomes" id="UP000266016">
    <property type="component" value="Unassembled WGS sequence"/>
</dbReference>
<feature type="region of interest" description="Disordered" evidence="1">
    <location>
        <begin position="1"/>
        <end position="22"/>
    </location>
</feature>
<feature type="compositionally biased region" description="Basic and acidic residues" evidence="1">
    <location>
        <begin position="11"/>
        <end position="22"/>
    </location>
</feature>
<dbReference type="AlphaFoldDB" id="A0A398BI10"/>
<protein>
    <submittedName>
        <fullName evidence="2">Uncharacterized protein</fullName>
    </submittedName>
</protein>
<sequence>MAENYQNQGQVKEEKQSKFGLQEKHTVEGVEYTFQFPGTRKTQEILDDSSGKGSFSNVKYHEDIMEHVIVNPRTTWDYWDENAGYREVMNLADNFLGRQL</sequence>
<dbReference type="RefSeq" id="WP_119116448.1">
    <property type="nucleotide sequence ID" value="NZ_QWVS01000013.1"/>
</dbReference>